<keyword evidence="4" id="KW-0067">ATP-binding</keyword>
<dbReference type="GO" id="GO:0005524">
    <property type="term" value="F:ATP binding"/>
    <property type="evidence" value="ECO:0007669"/>
    <property type="project" value="UniProtKB-KW"/>
</dbReference>
<feature type="domain" description="Helicase C-terminal" evidence="9">
    <location>
        <begin position="218"/>
        <end position="368"/>
    </location>
</feature>
<dbReference type="CDD" id="cd17920">
    <property type="entry name" value="DEXHc_RecQ"/>
    <property type="match status" value="1"/>
</dbReference>
<keyword evidence="3 10" id="KW-0347">Helicase</keyword>
<dbReference type="InterPro" id="IPR032284">
    <property type="entry name" value="RecQ_Zn-bd"/>
</dbReference>
<dbReference type="SUPFAM" id="SSF52540">
    <property type="entry name" value="P-loop containing nucleoside triphosphate hydrolases"/>
    <property type="match status" value="1"/>
</dbReference>
<dbReference type="GO" id="GO:0043590">
    <property type="term" value="C:bacterial nucleoid"/>
    <property type="evidence" value="ECO:0007669"/>
    <property type="project" value="TreeGrafter"/>
</dbReference>
<dbReference type="GO" id="GO:0009378">
    <property type="term" value="F:four-way junction helicase activity"/>
    <property type="evidence" value="ECO:0007669"/>
    <property type="project" value="TreeGrafter"/>
</dbReference>
<dbReference type="GO" id="GO:0003677">
    <property type="term" value="F:DNA binding"/>
    <property type="evidence" value="ECO:0007669"/>
    <property type="project" value="UniProtKB-KW"/>
</dbReference>
<dbReference type="AlphaFoldDB" id="A0A852TAM0"/>
<feature type="domain" description="Helicase ATP-binding" evidence="8">
    <location>
        <begin position="24"/>
        <end position="191"/>
    </location>
</feature>
<evidence type="ECO:0000256" key="1">
    <source>
        <dbReference type="ARBA" id="ARBA00022741"/>
    </source>
</evidence>
<dbReference type="GO" id="GO:0043138">
    <property type="term" value="F:3'-5' DNA helicase activity"/>
    <property type="evidence" value="ECO:0007669"/>
    <property type="project" value="TreeGrafter"/>
</dbReference>
<dbReference type="PROSITE" id="PS51194">
    <property type="entry name" value="HELICASE_CTER"/>
    <property type="match status" value="1"/>
</dbReference>
<dbReference type="Gene3D" id="3.40.50.300">
    <property type="entry name" value="P-loop containing nucleotide triphosphate hydrolases"/>
    <property type="match status" value="2"/>
</dbReference>
<dbReference type="PROSITE" id="PS00690">
    <property type="entry name" value="DEAH_ATP_HELICASE"/>
    <property type="match status" value="1"/>
</dbReference>
<evidence type="ECO:0000313" key="10">
    <source>
        <dbReference type="EMBL" id="NYE04846.1"/>
    </source>
</evidence>
<dbReference type="PROSITE" id="PS51192">
    <property type="entry name" value="HELICASE_ATP_BIND_1"/>
    <property type="match status" value="1"/>
</dbReference>
<dbReference type="InterPro" id="IPR002464">
    <property type="entry name" value="DNA/RNA_helicase_DEAH_CS"/>
</dbReference>
<dbReference type="PANTHER" id="PTHR13710">
    <property type="entry name" value="DNA HELICASE RECQ FAMILY MEMBER"/>
    <property type="match status" value="1"/>
</dbReference>
<dbReference type="EMBL" id="JACCBX010000003">
    <property type="protein sequence ID" value="NYE04846.1"/>
    <property type="molecule type" value="Genomic_DNA"/>
</dbReference>
<evidence type="ECO:0000256" key="5">
    <source>
        <dbReference type="ARBA" id="ARBA00023125"/>
    </source>
</evidence>
<dbReference type="Proteomes" id="UP000548423">
    <property type="component" value="Unassembled WGS sequence"/>
</dbReference>
<dbReference type="PANTHER" id="PTHR13710:SF84">
    <property type="entry name" value="ATP-DEPENDENT DNA HELICASE RECS-RELATED"/>
    <property type="match status" value="1"/>
</dbReference>
<sequence length="502" mass="58019">MELENLLNKYFGYNTFKTGQKEVISSLLGGNHTIAMLPTGTGKSLCYQLPGYCLDGQIIIISPLLSLMQDQVEQLMKFGEKRVIALNSFLDAEKRGYVLRNLTKYKYIFVSPEMLSLPIIMKRLQALSVSLFVVDEAHCISQWGFDFRPEYSKLGEYRDQLGNPLTLALTATATKKVREDIIQSLDLQNYTKIESTIDRPNIAFYIEEVPNYYDKQSRLIELVCQLQKPGIIYFSSKKIAEQMASLLAEKGISRAMAYHGGLDQEQRILIQQQFIHGQLDVICATSAFGMGVNKENIRFVIHYHMPMQMESYLQEIGRAGRDGEESIAILLYSPGDEQLPVQLAESELPSEQQIDWLFSYFPKEEKLIDHFLEMNQHLREDGGFSEIQWRIIQDFIKKPLEIYSLEHLKQGLKDFVNDRLKVKKGSIHYLKKWIKSESCRRELILDYFDEEPVKRRNQNCCDVCGIQFEQYHAQAGIQSYPVKDETWKDYLANILLNGEMSK</sequence>
<reference evidence="11" key="2">
    <citation type="submission" date="2020-08" db="EMBL/GenBank/DDBJ databases">
        <title>The Agave Microbiome: Exploring the role of microbial communities in plant adaptations to desert environments.</title>
        <authorList>
            <person name="Partida-Martinez L.P."/>
        </authorList>
    </citation>
    <scope>NUCLEOTIDE SEQUENCE [LARGE SCALE GENOMIC DNA]</scope>
    <source>
        <strain evidence="11">AT2.8</strain>
    </source>
</reference>
<dbReference type="Pfam" id="PF00270">
    <property type="entry name" value="DEAD"/>
    <property type="match status" value="1"/>
</dbReference>
<dbReference type="SMART" id="SM00490">
    <property type="entry name" value="HELICc"/>
    <property type="match status" value="1"/>
</dbReference>
<evidence type="ECO:0000256" key="4">
    <source>
        <dbReference type="ARBA" id="ARBA00022840"/>
    </source>
</evidence>
<protein>
    <recommendedName>
        <fullName evidence="6">ATP-dependent DNA helicase RecQ</fullName>
    </recommendedName>
    <alternativeName>
        <fullName evidence="7">DNA 3'-5' helicase RecQ</fullName>
    </alternativeName>
</protein>
<evidence type="ECO:0000259" key="8">
    <source>
        <dbReference type="PROSITE" id="PS51192"/>
    </source>
</evidence>
<keyword evidence="2 10" id="KW-0378">Hydrolase</keyword>
<evidence type="ECO:0000256" key="3">
    <source>
        <dbReference type="ARBA" id="ARBA00022806"/>
    </source>
</evidence>
<dbReference type="InterPro" id="IPR004589">
    <property type="entry name" value="DNA_helicase_ATP-dep_RecQ"/>
</dbReference>
<dbReference type="InterPro" id="IPR027417">
    <property type="entry name" value="P-loop_NTPase"/>
</dbReference>
<dbReference type="InterPro" id="IPR014001">
    <property type="entry name" value="Helicase_ATP-bd"/>
</dbReference>
<dbReference type="GO" id="GO:0006281">
    <property type="term" value="P:DNA repair"/>
    <property type="evidence" value="ECO:0007669"/>
    <property type="project" value="TreeGrafter"/>
</dbReference>
<dbReference type="GO" id="GO:0030894">
    <property type="term" value="C:replisome"/>
    <property type="evidence" value="ECO:0007669"/>
    <property type="project" value="TreeGrafter"/>
</dbReference>
<dbReference type="InterPro" id="IPR011545">
    <property type="entry name" value="DEAD/DEAH_box_helicase_dom"/>
</dbReference>
<dbReference type="Pfam" id="PF00271">
    <property type="entry name" value="Helicase_C"/>
    <property type="match status" value="1"/>
</dbReference>
<dbReference type="GO" id="GO:0016787">
    <property type="term" value="F:hydrolase activity"/>
    <property type="evidence" value="ECO:0007669"/>
    <property type="project" value="UniProtKB-KW"/>
</dbReference>
<accession>A0A852TAM0</accession>
<evidence type="ECO:0000256" key="7">
    <source>
        <dbReference type="ARBA" id="ARBA00044550"/>
    </source>
</evidence>
<dbReference type="SMART" id="SM00487">
    <property type="entry name" value="DEXDc"/>
    <property type="match status" value="1"/>
</dbReference>
<name>A0A852TAM0_9BACI</name>
<comment type="caution">
    <text evidence="10">The sequence shown here is derived from an EMBL/GenBank/DDBJ whole genome shotgun (WGS) entry which is preliminary data.</text>
</comment>
<keyword evidence="1" id="KW-0547">Nucleotide-binding</keyword>
<dbReference type="InterPro" id="IPR001650">
    <property type="entry name" value="Helicase_C-like"/>
</dbReference>
<keyword evidence="5" id="KW-0238">DNA-binding</keyword>
<evidence type="ECO:0000256" key="2">
    <source>
        <dbReference type="ARBA" id="ARBA00022801"/>
    </source>
</evidence>
<proteinExistence type="predicted"/>
<dbReference type="NCBIfam" id="TIGR00614">
    <property type="entry name" value="recQ_fam"/>
    <property type="match status" value="1"/>
</dbReference>
<evidence type="ECO:0000256" key="6">
    <source>
        <dbReference type="ARBA" id="ARBA00044535"/>
    </source>
</evidence>
<dbReference type="FunFam" id="3.40.50.300:FF:001363">
    <property type="entry name" value="ATP-dependent DNA helicase RecQ"/>
    <property type="match status" value="1"/>
</dbReference>
<evidence type="ECO:0000313" key="11">
    <source>
        <dbReference type="Proteomes" id="UP000548423"/>
    </source>
</evidence>
<dbReference type="GO" id="GO:0006310">
    <property type="term" value="P:DNA recombination"/>
    <property type="evidence" value="ECO:0007669"/>
    <property type="project" value="InterPro"/>
</dbReference>
<organism evidence="10 11">
    <name type="scientific">Neobacillus niacini</name>
    <dbReference type="NCBI Taxonomy" id="86668"/>
    <lineage>
        <taxon>Bacteria</taxon>
        <taxon>Bacillati</taxon>
        <taxon>Bacillota</taxon>
        <taxon>Bacilli</taxon>
        <taxon>Bacillales</taxon>
        <taxon>Bacillaceae</taxon>
        <taxon>Neobacillus</taxon>
    </lineage>
</organism>
<evidence type="ECO:0000259" key="9">
    <source>
        <dbReference type="PROSITE" id="PS51194"/>
    </source>
</evidence>
<dbReference type="GO" id="GO:0005737">
    <property type="term" value="C:cytoplasm"/>
    <property type="evidence" value="ECO:0007669"/>
    <property type="project" value="TreeGrafter"/>
</dbReference>
<gene>
    <name evidence="10" type="ORF">F4694_001595</name>
</gene>
<reference evidence="11" key="1">
    <citation type="submission" date="2020-07" db="EMBL/GenBank/DDBJ databases">
        <authorList>
            <person name="Partida-Martinez L."/>
            <person name="Huntemann M."/>
            <person name="Clum A."/>
            <person name="Wang J."/>
            <person name="Palaniappan K."/>
            <person name="Ritter S."/>
            <person name="Chen I.-M."/>
            <person name="Stamatis D."/>
            <person name="Reddy T."/>
            <person name="O'Malley R."/>
            <person name="Daum C."/>
            <person name="Shapiro N."/>
            <person name="Ivanova N."/>
            <person name="Kyrpides N."/>
            <person name="Woyke T."/>
        </authorList>
    </citation>
    <scope>NUCLEOTIDE SEQUENCE [LARGE SCALE GENOMIC DNA]</scope>
    <source>
        <strain evidence="11">AT2.8</strain>
    </source>
</reference>
<dbReference type="Pfam" id="PF16124">
    <property type="entry name" value="RecQ_Zn_bind"/>
    <property type="match status" value="1"/>
</dbReference>